<reference evidence="4 5" key="1">
    <citation type="submission" date="2019-02" db="EMBL/GenBank/DDBJ databases">
        <title>Genomic Encyclopedia of Type Strains, Phase IV (KMG-IV): sequencing the most valuable type-strain genomes for metagenomic binning, comparative biology and taxonomic classification.</title>
        <authorList>
            <person name="Goeker M."/>
        </authorList>
    </citation>
    <scope>NUCLEOTIDE SEQUENCE [LARGE SCALE GENOMIC DNA]</scope>
    <source>
        <strain evidence="4 5">DSM 10617</strain>
    </source>
</reference>
<gene>
    <name evidence="4" type="ORF">EV685_1969</name>
</gene>
<dbReference type="InterPro" id="IPR029063">
    <property type="entry name" value="SAM-dependent_MTases_sf"/>
</dbReference>
<name>A0A4Q7LK40_9BURK</name>
<comment type="caution">
    <text evidence="4">The sequence shown here is derived from an EMBL/GenBank/DDBJ whole genome shotgun (WGS) entry which is preliminary data.</text>
</comment>
<keyword evidence="5" id="KW-1185">Reference proteome</keyword>
<keyword evidence="2 4" id="KW-0808">Transferase</keyword>
<dbReference type="InterPro" id="IPR050602">
    <property type="entry name" value="Malonyl-ACP_OMT"/>
</dbReference>
<dbReference type="EMBL" id="SGWV01000009">
    <property type="protein sequence ID" value="RZS54492.1"/>
    <property type="molecule type" value="Genomic_DNA"/>
</dbReference>
<dbReference type="Proteomes" id="UP000293433">
    <property type="component" value="Unassembled WGS sequence"/>
</dbReference>
<sequence>MGGSLYCRATMVQPPTTAPSDPVPTPGLDGRTMLDPAAVTRLRQQRRADAPQPWLHGEIARRMADRLSLVRQAPTEVLDWWPERAEGTDALVAACPQARRWQVEAGDPNASIRPAPTPDKAWWRQLLDKVASSDTPAAPPVDLLWANMMLHWADPLPALLAQWHRAIRVDGYLMFSSFGPDTLRELRPIYRAAGWGEPASPCIDMHDLGDELVRAGFADPVMDMETLKLSWAGAPALLAELRSLGRNTHPQRHAGLRTPRWNQRLQETLAEQLAGPDGRLTLTFEIVYGHAFRAVTRAKVSAQTSITLDAMREMTRRRNPPEGA</sequence>
<evidence type="ECO:0000313" key="5">
    <source>
        <dbReference type="Proteomes" id="UP000293433"/>
    </source>
</evidence>
<evidence type="ECO:0000313" key="4">
    <source>
        <dbReference type="EMBL" id="RZS54492.1"/>
    </source>
</evidence>
<dbReference type="PANTHER" id="PTHR13090">
    <property type="entry name" value="ARGININE-HYDROXYLASE NDUFAF5, MITOCHONDRIAL"/>
    <property type="match status" value="1"/>
</dbReference>
<evidence type="ECO:0000256" key="3">
    <source>
        <dbReference type="SAM" id="MobiDB-lite"/>
    </source>
</evidence>
<proteinExistence type="predicted"/>
<dbReference type="PANTHER" id="PTHR13090:SF1">
    <property type="entry name" value="ARGININE-HYDROXYLASE NDUFAF5, MITOCHONDRIAL"/>
    <property type="match status" value="1"/>
</dbReference>
<protein>
    <submittedName>
        <fullName evidence="4">Malonyl-CoA O-methyltransferase</fullName>
    </submittedName>
</protein>
<feature type="region of interest" description="Disordered" evidence="3">
    <location>
        <begin position="10"/>
        <end position="29"/>
    </location>
</feature>
<evidence type="ECO:0000256" key="2">
    <source>
        <dbReference type="ARBA" id="ARBA00022679"/>
    </source>
</evidence>
<evidence type="ECO:0000256" key="1">
    <source>
        <dbReference type="ARBA" id="ARBA00022603"/>
    </source>
</evidence>
<dbReference type="Gene3D" id="3.40.50.150">
    <property type="entry name" value="Vaccinia Virus protein VP39"/>
    <property type="match status" value="1"/>
</dbReference>
<dbReference type="SUPFAM" id="SSF53335">
    <property type="entry name" value="S-adenosyl-L-methionine-dependent methyltransferases"/>
    <property type="match status" value="1"/>
</dbReference>
<dbReference type="GO" id="GO:0032259">
    <property type="term" value="P:methylation"/>
    <property type="evidence" value="ECO:0007669"/>
    <property type="project" value="UniProtKB-KW"/>
</dbReference>
<keyword evidence="1 4" id="KW-0489">Methyltransferase</keyword>
<accession>A0A4Q7LK40</accession>
<dbReference type="GO" id="GO:0008168">
    <property type="term" value="F:methyltransferase activity"/>
    <property type="evidence" value="ECO:0007669"/>
    <property type="project" value="UniProtKB-KW"/>
</dbReference>
<organism evidence="4 5">
    <name type="scientific">Sphaerotilus mobilis</name>
    <dbReference type="NCBI Taxonomy" id="47994"/>
    <lineage>
        <taxon>Bacteria</taxon>
        <taxon>Pseudomonadati</taxon>
        <taxon>Pseudomonadota</taxon>
        <taxon>Betaproteobacteria</taxon>
        <taxon>Burkholderiales</taxon>
        <taxon>Sphaerotilaceae</taxon>
        <taxon>Sphaerotilus</taxon>
    </lineage>
</organism>
<dbReference type="AlphaFoldDB" id="A0A4Q7LK40"/>